<sequence length="81" mass="8759">MGIMAKSYFDLVSRIYDHGVRIITRAKKSTPGRVMETTPSCSHLGIRNRGIDDAVASTDVSVAGSKPSRPPKRRSSEGVKA</sequence>
<evidence type="ECO:0000313" key="3">
    <source>
        <dbReference type="Proteomes" id="UP000735302"/>
    </source>
</evidence>
<feature type="region of interest" description="Disordered" evidence="1">
    <location>
        <begin position="58"/>
        <end position="81"/>
    </location>
</feature>
<evidence type="ECO:0000313" key="2">
    <source>
        <dbReference type="EMBL" id="GFO45587.1"/>
    </source>
</evidence>
<organism evidence="2 3">
    <name type="scientific">Plakobranchus ocellatus</name>
    <dbReference type="NCBI Taxonomy" id="259542"/>
    <lineage>
        <taxon>Eukaryota</taxon>
        <taxon>Metazoa</taxon>
        <taxon>Spiralia</taxon>
        <taxon>Lophotrochozoa</taxon>
        <taxon>Mollusca</taxon>
        <taxon>Gastropoda</taxon>
        <taxon>Heterobranchia</taxon>
        <taxon>Euthyneura</taxon>
        <taxon>Panpulmonata</taxon>
        <taxon>Sacoglossa</taxon>
        <taxon>Placobranchoidea</taxon>
        <taxon>Plakobranchidae</taxon>
        <taxon>Plakobranchus</taxon>
    </lineage>
</organism>
<protein>
    <submittedName>
        <fullName evidence="2">Uncharacterized protein</fullName>
    </submittedName>
</protein>
<proteinExistence type="predicted"/>
<accession>A0AAV4DMQ0</accession>
<dbReference type="EMBL" id="BLXT01008064">
    <property type="protein sequence ID" value="GFO45587.1"/>
    <property type="molecule type" value="Genomic_DNA"/>
</dbReference>
<reference evidence="2 3" key="1">
    <citation type="journal article" date="2021" name="Elife">
        <title>Chloroplast acquisition without the gene transfer in kleptoplastic sea slugs, Plakobranchus ocellatus.</title>
        <authorList>
            <person name="Maeda T."/>
            <person name="Takahashi S."/>
            <person name="Yoshida T."/>
            <person name="Shimamura S."/>
            <person name="Takaki Y."/>
            <person name="Nagai Y."/>
            <person name="Toyoda A."/>
            <person name="Suzuki Y."/>
            <person name="Arimoto A."/>
            <person name="Ishii H."/>
            <person name="Satoh N."/>
            <person name="Nishiyama T."/>
            <person name="Hasebe M."/>
            <person name="Maruyama T."/>
            <person name="Minagawa J."/>
            <person name="Obokata J."/>
            <person name="Shigenobu S."/>
        </authorList>
    </citation>
    <scope>NUCLEOTIDE SEQUENCE [LARGE SCALE GENOMIC DNA]</scope>
</reference>
<dbReference type="AlphaFoldDB" id="A0AAV4DMQ0"/>
<dbReference type="Proteomes" id="UP000735302">
    <property type="component" value="Unassembled WGS sequence"/>
</dbReference>
<gene>
    <name evidence="2" type="ORF">PoB_007209200</name>
</gene>
<keyword evidence="3" id="KW-1185">Reference proteome</keyword>
<name>A0AAV4DMQ0_9GAST</name>
<evidence type="ECO:0000256" key="1">
    <source>
        <dbReference type="SAM" id="MobiDB-lite"/>
    </source>
</evidence>
<comment type="caution">
    <text evidence="2">The sequence shown here is derived from an EMBL/GenBank/DDBJ whole genome shotgun (WGS) entry which is preliminary data.</text>
</comment>